<name>A0A3Q0JCC7_DIACI</name>
<dbReference type="GO" id="GO:0030286">
    <property type="term" value="C:dynein complex"/>
    <property type="evidence" value="ECO:0007669"/>
    <property type="project" value="UniProtKB-KW"/>
</dbReference>
<keyword evidence="6" id="KW-0243">Dynein</keyword>
<feature type="region of interest" description="Disordered" evidence="10">
    <location>
        <begin position="81"/>
        <end position="146"/>
    </location>
</feature>
<dbReference type="RefSeq" id="XP_026686089.1">
    <property type="nucleotide sequence ID" value="XM_026830288.1"/>
</dbReference>
<keyword evidence="12" id="KW-1185">Reference proteome</keyword>
<sequence length="683" mass="77475">MALQIGSRVEVTGKNVLGTVAYLGNTSFAVGKWVGLILDEPKGKNNGLVAGKQYFECNENCGLFVKQNQLTLIDESGNRIDLSSVESNTPPSKLVTPKASRLSSSRQSLTSSTSSIKSNSTNKSREDVSSSTPNIPGNLPDAQVPGSLSKRSSFIEVTFIQPLFLFLILKELYDEMKAEIQDLKEKLDTMKIKYREKTRDLDEMKIQLDQSAEFKAKIMESQAGLKRELEKLKQEKQEAVEAKEDTADLVETLEMMTLDKEMAEERAETLQVELDLAKEKIEELTLDIELMKADIEKSCDGAGDGTEVSHYQIKQLEQQNMRLRETLVRLRDLSAHEKHEMSKLQKDIEEKKQENAELIKSQEKLKQRVTELEADCADLHEQVDAALGAEEMVQQLSVQKLELEDLVSKQAEEIVDLEALQVVSDQLQEDAKEIEIELKEEVEMARSATREVIREKEAALESLADRELTIVKFRELVQKLQDQCQDLQHQLHKETSNQAAIKTAIPEMLDYKKMFAETKAHARTIDLELRRLEVQQSQQHVQYLTAYMPDAFLSRGGDNDAVRVLLLIPSLLWKSEILLSQIKEKFPPVDSITHADLIRSHQAEQFVCRSKLSFHLFQLQAILRQYASSFNLCTPEVLLKAGQSYPEMAANDWTLDGFIEMLKTDQNIQDIDPPLLAKPEEPK</sequence>
<evidence type="ECO:0000256" key="7">
    <source>
        <dbReference type="ARBA" id="ARBA00023054"/>
    </source>
</evidence>
<evidence type="ECO:0000256" key="6">
    <source>
        <dbReference type="ARBA" id="ARBA00023017"/>
    </source>
</evidence>
<evidence type="ECO:0000256" key="1">
    <source>
        <dbReference type="ARBA" id="ARBA00004245"/>
    </source>
</evidence>
<dbReference type="InterPro" id="IPR036859">
    <property type="entry name" value="CAP-Gly_dom_sf"/>
</dbReference>
<keyword evidence="8" id="KW-0206">Cytoskeleton</keyword>
<comment type="subcellular location">
    <subcellularLocation>
        <location evidence="1">Cytoplasm</location>
        <location evidence="1">Cytoskeleton</location>
    </subcellularLocation>
</comment>
<dbReference type="InterPro" id="IPR022157">
    <property type="entry name" value="Dynactin"/>
</dbReference>
<keyword evidence="5" id="KW-0493">Microtubule</keyword>
<dbReference type="Gene3D" id="2.30.30.190">
    <property type="entry name" value="CAP Gly-rich-like domain"/>
    <property type="match status" value="1"/>
</dbReference>
<gene>
    <name evidence="13" type="primary">LOC103518524</name>
</gene>
<feature type="domain" description="CAP-Gly" evidence="11">
    <location>
        <begin position="24"/>
        <end position="66"/>
    </location>
</feature>
<proteinExistence type="inferred from homology"/>
<dbReference type="GeneID" id="103518524"/>
<dbReference type="STRING" id="121845.A0A3Q0JCC7"/>
<dbReference type="GO" id="GO:0005874">
    <property type="term" value="C:microtubule"/>
    <property type="evidence" value="ECO:0007669"/>
    <property type="project" value="UniProtKB-KW"/>
</dbReference>
<accession>A0A3Q0JCC7</accession>
<evidence type="ECO:0000256" key="2">
    <source>
        <dbReference type="ARBA" id="ARBA00011010"/>
    </source>
</evidence>
<feature type="compositionally biased region" description="Low complexity" evidence="10">
    <location>
        <begin position="100"/>
        <end position="122"/>
    </location>
</feature>
<dbReference type="AlphaFoldDB" id="A0A3Q0JCC7"/>
<dbReference type="PANTHER" id="PTHR18916">
    <property type="entry name" value="DYNACTIN 1-RELATED MICROTUBULE-BINDING"/>
    <property type="match status" value="1"/>
</dbReference>
<feature type="coiled-coil region" evidence="9">
    <location>
        <begin position="166"/>
        <end position="497"/>
    </location>
</feature>
<dbReference type="Pfam" id="PF12455">
    <property type="entry name" value="Dynactin"/>
    <property type="match status" value="1"/>
</dbReference>
<evidence type="ECO:0000259" key="11">
    <source>
        <dbReference type="PROSITE" id="PS50245"/>
    </source>
</evidence>
<keyword evidence="4" id="KW-0963">Cytoplasm</keyword>
<evidence type="ECO:0000256" key="3">
    <source>
        <dbReference type="ARBA" id="ARBA00016574"/>
    </source>
</evidence>
<organism evidence="12 13">
    <name type="scientific">Diaphorina citri</name>
    <name type="common">Asian citrus psyllid</name>
    <dbReference type="NCBI Taxonomy" id="121845"/>
    <lineage>
        <taxon>Eukaryota</taxon>
        <taxon>Metazoa</taxon>
        <taxon>Ecdysozoa</taxon>
        <taxon>Arthropoda</taxon>
        <taxon>Hexapoda</taxon>
        <taxon>Insecta</taxon>
        <taxon>Pterygota</taxon>
        <taxon>Neoptera</taxon>
        <taxon>Paraneoptera</taxon>
        <taxon>Hemiptera</taxon>
        <taxon>Sternorrhyncha</taxon>
        <taxon>Psylloidea</taxon>
        <taxon>Psyllidae</taxon>
        <taxon>Diaphorininae</taxon>
        <taxon>Diaphorina</taxon>
    </lineage>
</organism>
<dbReference type="Pfam" id="PF01302">
    <property type="entry name" value="CAP_GLY"/>
    <property type="match status" value="1"/>
</dbReference>
<dbReference type="Proteomes" id="UP000079169">
    <property type="component" value="Unplaced"/>
</dbReference>
<dbReference type="PROSITE" id="PS50245">
    <property type="entry name" value="CAP_GLY_2"/>
    <property type="match status" value="1"/>
</dbReference>
<dbReference type="PaxDb" id="121845-A0A3Q0JCC7"/>
<dbReference type="KEGG" id="dci:103518524"/>
<evidence type="ECO:0000256" key="5">
    <source>
        <dbReference type="ARBA" id="ARBA00022701"/>
    </source>
</evidence>
<evidence type="ECO:0000256" key="9">
    <source>
        <dbReference type="SAM" id="Coils"/>
    </source>
</evidence>
<evidence type="ECO:0000256" key="4">
    <source>
        <dbReference type="ARBA" id="ARBA00022490"/>
    </source>
</evidence>
<evidence type="ECO:0000256" key="10">
    <source>
        <dbReference type="SAM" id="MobiDB-lite"/>
    </source>
</evidence>
<dbReference type="CTD" id="39536"/>
<feature type="non-terminal residue" evidence="13">
    <location>
        <position position="683"/>
    </location>
</feature>
<evidence type="ECO:0000313" key="12">
    <source>
        <dbReference type="Proteomes" id="UP000079169"/>
    </source>
</evidence>
<comment type="similarity">
    <text evidence="2">Belongs to the dynactin 150 kDa subunit family.</text>
</comment>
<evidence type="ECO:0000313" key="13">
    <source>
        <dbReference type="RefSeq" id="XP_026686089.1"/>
    </source>
</evidence>
<dbReference type="SMART" id="SM01052">
    <property type="entry name" value="CAP_GLY"/>
    <property type="match status" value="1"/>
</dbReference>
<reference evidence="13" key="1">
    <citation type="submission" date="2025-08" db="UniProtKB">
        <authorList>
            <consortium name="RefSeq"/>
        </authorList>
    </citation>
    <scope>IDENTIFICATION</scope>
</reference>
<dbReference type="SUPFAM" id="SSF74924">
    <property type="entry name" value="Cap-Gly domain"/>
    <property type="match status" value="1"/>
</dbReference>
<evidence type="ECO:0000256" key="8">
    <source>
        <dbReference type="ARBA" id="ARBA00023212"/>
    </source>
</evidence>
<keyword evidence="7 9" id="KW-0175">Coiled coil</keyword>
<dbReference type="InterPro" id="IPR000938">
    <property type="entry name" value="CAP-Gly_domain"/>
</dbReference>
<protein>
    <recommendedName>
        <fullName evidence="3">Dynactin subunit 1</fullName>
    </recommendedName>
</protein>